<accession>A0A418WD08</accession>
<protein>
    <recommendedName>
        <fullName evidence="3">Thioesterase domain-containing protein</fullName>
    </recommendedName>
</protein>
<keyword evidence="2" id="KW-1185">Reference proteome</keyword>
<dbReference type="Gene3D" id="3.40.50.1820">
    <property type="entry name" value="alpha/beta hydrolase"/>
    <property type="match status" value="1"/>
</dbReference>
<dbReference type="EMBL" id="QYUK01000011">
    <property type="protein sequence ID" value="RJF87874.1"/>
    <property type="molecule type" value="Genomic_DNA"/>
</dbReference>
<dbReference type="InterPro" id="IPR029058">
    <property type="entry name" value="AB_hydrolase_fold"/>
</dbReference>
<gene>
    <name evidence="1" type="ORF">D3874_13260</name>
</gene>
<evidence type="ECO:0000313" key="2">
    <source>
        <dbReference type="Proteomes" id="UP000284605"/>
    </source>
</evidence>
<evidence type="ECO:0000313" key="1">
    <source>
        <dbReference type="EMBL" id="RJF87874.1"/>
    </source>
</evidence>
<dbReference type="Proteomes" id="UP000284605">
    <property type="component" value="Unassembled WGS sequence"/>
</dbReference>
<comment type="caution">
    <text evidence="1">The sequence shown here is derived from an EMBL/GenBank/DDBJ whole genome shotgun (WGS) entry which is preliminary data.</text>
</comment>
<dbReference type="RefSeq" id="WP_119778508.1">
    <property type="nucleotide sequence ID" value="NZ_QYUK01000011.1"/>
</dbReference>
<sequence length="197" mass="21506">MPEREAVDETPLPGSGVVYLFDGLTLPGDTYFTSGTYRITQMIRARGVRAQIDYTTDWEEVTERLLRADPGASKLPIALFGYSSGAGSAAQMARRLGENGILVQTLVVIEAAFTQYVPGNVARAVHLYGSDSLFSFASPIEPAPDFHGSLENVPLSERLAAGAEFDHWSFSRSEVVHTMVVDELLDSSGVRRRWPPA</sequence>
<name>A0A418WD08_9PROT</name>
<dbReference type="AlphaFoldDB" id="A0A418WD08"/>
<dbReference type="SUPFAM" id="SSF53474">
    <property type="entry name" value="alpha/beta-Hydrolases"/>
    <property type="match status" value="1"/>
</dbReference>
<dbReference type="OrthoDB" id="5293296at2"/>
<evidence type="ECO:0008006" key="3">
    <source>
        <dbReference type="Google" id="ProtNLM"/>
    </source>
</evidence>
<organism evidence="1 2">
    <name type="scientific">Oleomonas cavernae</name>
    <dbReference type="NCBI Taxonomy" id="2320859"/>
    <lineage>
        <taxon>Bacteria</taxon>
        <taxon>Pseudomonadati</taxon>
        <taxon>Pseudomonadota</taxon>
        <taxon>Alphaproteobacteria</taxon>
        <taxon>Acetobacterales</taxon>
        <taxon>Acetobacteraceae</taxon>
        <taxon>Oleomonas</taxon>
    </lineage>
</organism>
<reference evidence="1 2" key="1">
    <citation type="submission" date="2018-09" db="EMBL/GenBank/DDBJ databases">
        <authorList>
            <person name="Zhu H."/>
        </authorList>
    </citation>
    <scope>NUCLEOTIDE SEQUENCE [LARGE SCALE GENOMIC DNA]</scope>
    <source>
        <strain evidence="1 2">K1W22B-8</strain>
    </source>
</reference>
<proteinExistence type="predicted"/>